<name>A0A2T6ZI68_TUBBO</name>
<dbReference type="Proteomes" id="UP000244722">
    <property type="component" value="Unassembled WGS sequence"/>
</dbReference>
<comment type="caution">
    <text evidence="1">The sequence shown here is derived from an EMBL/GenBank/DDBJ whole genome shotgun (WGS) entry which is preliminary data.</text>
</comment>
<evidence type="ECO:0000313" key="1">
    <source>
        <dbReference type="EMBL" id="PUU75185.1"/>
    </source>
</evidence>
<protein>
    <submittedName>
        <fullName evidence="1">Uncharacterized protein</fullName>
    </submittedName>
</protein>
<reference evidence="1 2" key="1">
    <citation type="submission" date="2017-04" db="EMBL/GenBank/DDBJ databases">
        <title>Draft genome sequence of Tuber borchii Vittad., a whitish edible truffle.</title>
        <authorList>
            <consortium name="DOE Joint Genome Institute"/>
            <person name="Murat C."/>
            <person name="Kuo A."/>
            <person name="Barry K.W."/>
            <person name="Clum A."/>
            <person name="Dockter R.B."/>
            <person name="Fauchery L."/>
            <person name="Iotti M."/>
            <person name="Kohler A."/>
            <person name="Labutti K."/>
            <person name="Lindquist E.A."/>
            <person name="Lipzen A."/>
            <person name="Ohm R.A."/>
            <person name="Wang M."/>
            <person name="Grigoriev I.V."/>
            <person name="Zambonelli A."/>
            <person name="Martin F.M."/>
        </authorList>
    </citation>
    <scope>NUCLEOTIDE SEQUENCE [LARGE SCALE GENOMIC DNA]</scope>
    <source>
        <strain evidence="1 2">Tbo3840</strain>
    </source>
</reference>
<sequence length="225" mass="25913">MIPLNLLRSVENRFADMSLQRPHYSWEITRRYNYAEGLVKYIAQAIEGVNVINSRHAQFFLERTGNVMNEIRILNDRCMGRTLTYSEGYKKMGVLIKELREVEVEVDMYVEEAEGLKVEVSEVLEEDEGDWVDFEAESFGRIPGWSGSEPQPPRPAIRNLNFGQATSARGLSRTNAIVRRRRRVLPRSLSEERRRAAYITTILSPKPNRTRLLGARNPLLDEGDS</sequence>
<gene>
    <name evidence="1" type="ORF">B9Z19DRAFT_1067628</name>
</gene>
<dbReference type="OrthoDB" id="5420423at2759"/>
<keyword evidence="2" id="KW-1185">Reference proteome</keyword>
<organism evidence="1 2">
    <name type="scientific">Tuber borchii</name>
    <name type="common">White truffle</name>
    <dbReference type="NCBI Taxonomy" id="42251"/>
    <lineage>
        <taxon>Eukaryota</taxon>
        <taxon>Fungi</taxon>
        <taxon>Dikarya</taxon>
        <taxon>Ascomycota</taxon>
        <taxon>Pezizomycotina</taxon>
        <taxon>Pezizomycetes</taxon>
        <taxon>Pezizales</taxon>
        <taxon>Tuberaceae</taxon>
        <taxon>Tuber</taxon>
    </lineage>
</organism>
<dbReference type="AlphaFoldDB" id="A0A2T6ZI68"/>
<proteinExistence type="predicted"/>
<evidence type="ECO:0000313" key="2">
    <source>
        <dbReference type="Proteomes" id="UP000244722"/>
    </source>
</evidence>
<accession>A0A2T6ZI68</accession>
<dbReference type="EMBL" id="NESQ01000246">
    <property type="protein sequence ID" value="PUU75185.1"/>
    <property type="molecule type" value="Genomic_DNA"/>
</dbReference>